<dbReference type="PATRIC" id="fig|742738.3.peg.433"/>
<comment type="caution">
    <text evidence="1">The sequence shown here is derived from an EMBL/GenBank/DDBJ whole genome shotgun (WGS) entry which is preliminary data.</text>
</comment>
<dbReference type="AlphaFoldDB" id="A0A096CQQ9"/>
<sequence>MSSIPLFARRKLYSTFNTQEVGQLRAALQGAGVEFVITQDSRPVGGFSGYGTSGPALHLGAGAAPFEYTVYVHKDDLALAESAIQGTVG</sequence>
<name>A0A096CQQ9_FLAPL</name>
<reference evidence="1 2" key="1">
    <citation type="submission" date="2011-08" db="EMBL/GenBank/DDBJ databases">
        <title>The Genome Sequence of Clostridium orbiscindens 1_3_50AFAA.</title>
        <authorList>
            <consortium name="The Broad Institute Genome Sequencing Platform"/>
            <person name="Earl A."/>
            <person name="Ward D."/>
            <person name="Feldgarden M."/>
            <person name="Gevers D."/>
            <person name="Daigneault M."/>
            <person name="Strauss J."/>
            <person name="Allen-Vercoe E."/>
            <person name="Young S.K."/>
            <person name="Zeng Q."/>
            <person name="Gargeya S."/>
            <person name="Fitzgerald M."/>
            <person name="Haas B."/>
            <person name="Abouelleil A."/>
            <person name="Alvarado L."/>
            <person name="Arachchi H.M."/>
            <person name="Berlin A."/>
            <person name="Brown A."/>
            <person name="Chapman S.B."/>
            <person name="Chen Z."/>
            <person name="Dunbar C."/>
            <person name="Freedman E."/>
            <person name="Gearin G."/>
            <person name="Gellesch M."/>
            <person name="Goldberg J."/>
            <person name="Griggs A."/>
            <person name="Gujja S."/>
            <person name="Heiman D."/>
            <person name="Howarth C."/>
            <person name="Larson L."/>
            <person name="Lui A."/>
            <person name="MacDonald P.J.P."/>
            <person name="Montmayeur A."/>
            <person name="Murphy C."/>
            <person name="Neiman D."/>
            <person name="Pearson M."/>
            <person name="Priest M."/>
            <person name="Roberts A."/>
            <person name="Saif S."/>
            <person name="Shea T."/>
            <person name="Shenoy N."/>
            <person name="Sisk P."/>
            <person name="Stolte C."/>
            <person name="Sykes S."/>
            <person name="Wortman J."/>
            <person name="Nusbaum C."/>
            <person name="Birren B."/>
        </authorList>
    </citation>
    <scope>NUCLEOTIDE SEQUENCE [LARGE SCALE GENOMIC DNA]</scope>
    <source>
        <strain evidence="1 2">1_3_50AFAA</strain>
    </source>
</reference>
<keyword evidence="2" id="KW-1185">Reference proteome</keyword>
<dbReference type="EMBL" id="ADLO01000014">
    <property type="protein sequence ID" value="KGF57142.1"/>
    <property type="molecule type" value="Genomic_DNA"/>
</dbReference>
<dbReference type="RefSeq" id="WP_044938552.1">
    <property type="nucleotide sequence ID" value="NZ_KN174161.1"/>
</dbReference>
<organism evidence="1 2">
    <name type="scientific">Flavonifractor plautii 1_3_50AFAA</name>
    <dbReference type="NCBI Taxonomy" id="742738"/>
    <lineage>
        <taxon>Bacteria</taxon>
        <taxon>Bacillati</taxon>
        <taxon>Bacillota</taxon>
        <taxon>Clostridia</taxon>
        <taxon>Eubacteriales</taxon>
        <taxon>Oscillospiraceae</taxon>
        <taxon>Flavonifractor</taxon>
    </lineage>
</organism>
<dbReference type="HOGENOM" id="CLU_2450272_0_0_9"/>
<evidence type="ECO:0008006" key="3">
    <source>
        <dbReference type="Google" id="ProtNLM"/>
    </source>
</evidence>
<protein>
    <recommendedName>
        <fullName evidence="3">DUF2007 domain-containing protein</fullName>
    </recommendedName>
</protein>
<proteinExistence type="predicted"/>
<accession>A0A096CQQ9</accession>
<gene>
    <name evidence="1" type="ORF">HMPREF9460_00411</name>
</gene>
<evidence type="ECO:0000313" key="2">
    <source>
        <dbReference type="Proteomes" id="UP000029585"/>
    </source>
</evidence>
<dbReference type="Proteomes" id="UP000029585">
    <property type="component" value="Unassembled WGS sequence"/>
</dbReference>
<evidence type="ECO:0000313" key="1">
    <source>
        <dbReference type="EMBL" id="KGF57142.1"/>
    </source>
</evidence>